<organism evidence="1">
    <name type="scientific">marine sediment metagenome</name>
    <dbReference type="NCBI Taxonomy" id="412755"/>
    <lineage>
        <taxon>unclassified sequences</taxon>
        <taxon>metagenomes</taxon>
        <taxon>ecological metagenomes</taxon>
    </lineage>
</organism>
<name>A0A0F9W6S3_9ZZZZ</name>
<protein>
    <submittedName>
        <fullName evidence="1">Uncharacterized protein</fullName>
    </submittedName>
</protein>
<reference evidence="1" key="1">
    <citation type="journal article" date="2015" name="Nature">
        <title>Complex archaea that bridge the gap between prokaryotes and eukaryotes.</title>
        <authorList>
            <person name="Spang A."/>
            <person name="Saw J.H."/>
            <person name="Jorgensen S.L."/>
            <person name="Zaremba-Niedzwiedzka K."/>
            <person name="Martijn J."/>
            <person name="Lind A.E."/>
            <person name="van Eijk R."/>
            <person name="Schleper C."/>
            <person name="Guy L."/>
            <person name="Ettema T.J."/>
        </authorList>
    </citation>
    <scope>NUCLEOTIDE SEQUENCE</scope>
</reference>
<sequence>MEMMPLMLVVSVYRSCRLYVLIMLALFLTGCALHYTDKEGNDRLIGLVSIKVGKNDCVLTNTAQSIGVSVDTTADSGGINLGMRSMSKSYIKNVDYLELQGDESGTLIVSKYRKSARSSQSACTVE</sequence>
<accession>A0A0F9W6S3</accession>
<comment type="caution">
    <text evidence="1">The sequence shown here is derived from an EMBL/GenBank/DDBJ whole genome shotgun (WGS) entry which is preliminary data.</text>
</comment>
<proteinExistence type="predicted"/>
<dbReference type="EMBL" id="LAZR01000001">
    <property type="protein sequence ID" value="KKO12045.1"/>
    <property type="molecule type" value="Genomic_DNA"/>
</dbReference>
<evidence type="ECO:0000313" key="1">
    <source>
        <dbReference type="EMBL" id="KKO12045.1"/>
    </source>
</evidence>
<gene>
    <name evidence="1" type="ORF">LCGC14_0000530</name>
</gene>
<dbReference type="AlphaFoldDB" id="A0A0F9W6S3"/>